<proteinExistence type="predicted"/>
<evidence type="ECO:0000313" key="2">
    <source>
        <dbReference type="Proteomes" id="UP001457282"/>
    </source>
</evidence>
<dbReference type="AlphaFoldDB" id="A0AAW1XPU8"/>
<evidence type="ECO:0000313" key="1">
    <source>
        <dbReference type="EMBL" id="KAK9938619.1"/>
    </source>
</evidence>
<accession>A0AAW1XPU8</accession>
<dbReference type="Proteomes" id="UP001457282">
    <property type="component" value="Unassembled WGS sequence"/>
</dbReference>
<comment type="caution">
    <text evidence="1">The sequence shown here is derived from an EMBL/GenBank/DDBJ whole genome shotgun (WGS) entry which is preliminary data.</text>
</comment>
<gene>
    <name evidence="1" type="ORF">M0R45_015345</name>
</gene>
<dbReference type="EMBL" id="JBEDUW010000003">
    <property type="protein sequence ID" value="KAK9938619.1"/>
    <property type="molecule type" value="Genomic_DNA"/>
</dbReference>
<reference evidence="1 2" key="1">
    <citation type="journal article" date="2023" name="G3 (Bethesda)">
        <title>A chromosome-length genome assembly and annotation of blackberry (Rubus argutus, cv. 'Hillquist').</title>
        <authorList>
            <person name="Bruna T."/>
            <person name="Aryal R."/>
            <person name="Dudchenko O."/>
            <person name="Sargent D.J."/>
            <person name="Mead D."/>
            <person name="Buti M."/>
            <person name="Cavallini A."/>
            <person name="Hytonen T."/>
            <person name="Andres J."/>
            <person name="Pham M."/>
            <person name="Weisz D."/>
            <person name="Mascagni F."/>
            <person name="Usai G."/>
            <person name="Natali L."/>
            <person name="Bassil N."/>
            <person name="Fernandez G.E."/>
            <person name="Lomsadze A."/>
            <person name="Armour M."/>
            <person name="Olukolu B."/>
            <person name="Poorten T."/>
            <person name="Britton C."/>
            <person name="Davik J."/>
            <person name="Ashrafi H."/>
            <person name="Aiden E.L."/>
            <person name="Borodovsky M."/>
            <person name="Worthington M."/>
        </authorList>
    </citation>
    <scope>NUCLEOTIDE SEQUENCE [LARGE SCALE GENOMIC DNA]</scope>
    <source>
        <strain evidence="1">PI 553951</strain>
    </source>
</reference>
<name>A0AAW1XPU8_RUBAR</name>
<keyword evidence="2" id="KW-1185">Reference proteome</keyword>
<protein>
    <submittedName>
        <fullName evidence="1">Uncharacterized protein</fullName>
    </submittedName>
</protein>
<sequence>MEGMLHTSTSPLPRGVFEDLTEVRFIQWNGGVAIAGDWRRRSRCYGAGRLQGEQMEREKDRGPLQILKDEPELKEGDCSYKC</sequence>
<organism evidence="1 2">
    <name type="scientific">Rubus argutus</name>
    <name type="common">Southern blackberry</name>
    <dbReference type="NCBI Taxonomy" id="59490"/>
    <lineage>
        <taxon>Eukaryota</taxon>
        <taxon>Viridiplantae</taxon>
        <taxon>Streptophyta</taxon>
        <taxon>Embryophyta</taxon>
        <taxon>Tracheophyta</taxon>
        <taxon>Spermatophyta</taxon>
        <taxon>Magnoliopsida</taxon>
        <taxon>eudicotyledons</taxon>
        <taxon>Gunneridae</taxon>
        <taxon>Pentapetalae</taxon>
        <taxon>rosids</taxon>
        <taxon>fabids</taxon>
        <taxon>Rosales</taxon>
        <taxon>Rosaceae</taxon>
        <taxon>Rosoideae</taxon>
        <taxon>Rosoideae incertae sedis</taxon>
        <taxon>Rubus</taxon>
    </lineage>
</organism>